<comment type="catalytic activity">
    <reaction evidence="4">
        <text>N-terminal L-aspartyl-[protein] + L-leucyl-tRNA(Leu) = N-terminal L-leucyl-L-aspartyl-[protein] + tRNA(Leu) + H(+)</text>
        <dbReference type="Rhea" id="RHEA:50420"/>
        <dbReference type="Rhea" id="RHEA-COMP:9613"/>
        <dbReference type="Rhea" id="RHEA-COMP:9622"/>
        <dbReference type="Rhea" id="RHEA-COMP:12669"/>
        <dbReference type="Rhea" id="RHEA-COMP:12674"/>
        <dbReference type="ChEBI" id="CHEBI:15378"/>
        <dbReference type="ChEBI" id="CHEBI:64720"/>
        <dbReference type="ChEBI" id="CHEBI:78442"/>
        <dbReference type="ChEBI" id="CHEBI:78494"/>
        <dbReference type="ChEBI" id="CHEBI:133042"/>
        <dbReference type="EC" id="2.3.2.29"/>
    </reaction>
</comment>
<dbReference type="Pfam" id="PF04376">
    <property type="entry name" value="ATE_N"/>
    <property type="match status" value="1"/>
</dbReference>
<sequence length="248" mass="28263">MERKLFTALHGEHATALNDTLSHQGFRRSQNVLYRPSCTDCAACLSARIDVNKFKPSKTQKRIIKRNEHLRRRVSSPWATDEQFELFRSYLDQRHADGGMADMDVFEFAAMVEETPIRSRIIEYSDSESQELIGVSLTDVLEDGLSMVYSFYNPDQPRQSLGTYLILDHIEIARESGLPYIYLGYWVPGSRKMGYKARFSGLEVYTGGAWQPLDDPAKFESKQHPLSTEPIAEQVANITLPDAMPYKG</sequence>
<gene>
    <name evidence="4" type="primary">bpt</name>
    <name evidence="7" type="ORF">PH7735_02122</name>
</gene>
<proteinExistence type="inferred from homology"/>
<dbReference type="HAMAP" id="MF_00689">
    <property type="entry name" value="Bpt"/>
    <property type="match status" value="1"/>
</dbReference>
<keyword evidence="1 4" id="KW-0963">Cytoplasm</keyword>
<name>A0A0P1IGB4_9RHOB</name>
<dbReference type="EMBL" id="CYTW01000002">
    <property type="protein sequence ID" value="CUJ98787.1"/>
    <property type="molecule type" value="Genomic_DNA"/>
</dbReference>
<evidence type="ECO:0000256" key="2">
    <source>
        <dbReference type="ARBA" id="ARBA00022679"/>
    </source>
</evidence>
<comment type="function">
    <text evidence="4">Functions in the N-end rule pathway of protein degradation where it conjugates Leu from its aminoacyl-tRNA to the N-termini of proteins containing an N-terminal aspartate or glutamate.</text>
</comment>
<evidence type="ECO:0000313" key="7">
    <source>
        <dbReference type="EMBL" id="CUJ98787.1"/>
    </source>
</evidence>
<feature type="domain" description="N-end aminoacyl transferase N-terminal" evidence="5">
    <location>
        <begin position="2"/>
        <end position="62"/>
    </location>
</feature>
<comment type="similarity">
    <text evidence="4">Belongs to the R-transferase family. Bpt subfamily.</text>
</comment>
<feature type="domain" description="N-end rule aminoacyl transferase C-terminal" evidence="6">
    <location>
        <begin position="82"/>
        <end position="205"/>
    </location>
</feature>
<dbReference type="Pfam" id="PF04377">
    <property type="entry name" value="ATE_C"/>
    <property type="match status" value="1"/>
</dbReference>
<dbReference type="GO" id="GO:0008914">
    <property type="term" value="F:leucyl-tRNA--protein transferase activity"/>
    <property type="evidence" value="ECO:0007669"/>
    <property type="project" value="UniProtKB-UniRule"/>
</dbReference>
<dbReference type="SUPFAM" id="SSF55729">
    <property type="entry name" value="Acyl-CoA N-acyltransferases (Nat)"/>
    <property type="match status" value="1"/>
</dbReference>
<keyword evidence="3 4" id="KW-0012">Acyltransferase</keyword>
<comment type="catalytic activity">
    <reaction evidence="4">
        <text>N-terminal L-glutamyl-[protein] + L-leucyl-tRNA(Leu) = N-terminal L-leucyl-L-glutamyl-[protein] + tRNA(Leu) + H(+)</text>
        <dbReference type="Rhea" id="RHEA:50412"/>
        <dbReference type="Rhea" id="RHEA-COMP:9613"/>
        <dbReference type="Rhea" id="RHEA-COMP:9622"/>
        <dbReference type="Rhea" id="RHEA-COMP:12664"/>
        <dbReference type="Rhea" id="RHEA-COMP:12668"/>
        <dbReference type="ChEBI" id="CHEBI:15378"/>
        <dbReference type="ChEBI" id="CHEBI:64721"/>
        <dbReference type="ChEBI" id="CHEBI:78442"/>
        <dbReference type="ChEBI" id="CHEBI:78494"/>
        <dbReference type="ChEBI" id="CHEBI:133041"/>
        <dbReference type="EC" id="2.3.2.29"/>
    </reaction>
</comment>
<dbReference type="NCBIfam" id="NF002346">
    <property type="entry name" value="PRK01305.2-3"/>
    <property type="match status" value="1"/>
</dbReference>
<protein>
    <recommendedName>
        <fullName evidence="4">Aspartate/glutamate leucyltransferase</fullName>
        <ecNumber evidence="4">2.3.2.29</ecNumber>
    </recommendedName>
</protein>
<dbReference type="NCBIfam" id="NF002342">
    <property type="entry name" value="PRK01305.1-3"/>
    <property type="match status" value="1"/>
</dbReference>
<dbReference type="GO" id="GO:0071596">
    <property type="term" value="P:ubiquitin-dependent protein catabolic process via the N-end rule pathway"/>
    <property type="evidence" value="ECO:0007669"/>
    <property type="project" value="InterPro"/>
</dbReference>
<dbReference type="GO" id="GO:0004057">
    <property type="term" value="F:arginyl-tRNA--protein transferase activity"/>
    <property type="evidence" value="ECO:0007669"/>
    <property type="project" value="InterPro"/>
</dbReference>
<evidence type="ECO:0000259" key="6">
    <source>
        <dbReference type="Pfam" id="PF04377"/>
    </source>
</evidence>
<dbReference type="GO" id="GO:0005737">
    <property type="term" value="C:cytoplasm"/>
    <property type="evidence" value="ECO:0007669"/>
    <property type="project" value="UniProtKB-SubCell"/>
</dbReference>
<dbReference type="PANTHER" id="PTHR21367:SF1">
    <property type="entry name" value="ARGINYL-TRNA--PROTEIN TRANSFERASE 1"/>
    <property type="match status" value="1"/>
</dbReference>
<dbReference type="InterPro" id="IPR017138">
    <property type="entry name" value="Asp_Glu_LeuTrfase"/>
</dbReference>
<dbReference type="InterPro" id="IPR007472">
    <property type="entry name" value="N-end_Aminoacyl_Trfase_C"/>
</dbReference>
<evidence type="ECO:0000259" key="5">
    <source>
        <dbReference type="Pfam" id="PF04376"/>
    </source>
</evidence>
<dbReference type="EC" id="2.3.2.29" evidence="4"/>
<dbReference type="AlphaFoldDB" id="A0A0P1IGB4"/>
<dbReference type="NCBIfam" id="NF002343">
    <property type="entry name" value="PRK01305.1-4"/>
    <property type="match status" value="1"/>
</dbReference>
<dbReference type="STRING" id="1715693.PH7735_02122"/>
<organism evidence="7 8">
    <name type="scientific">Shimia thalassica</name>
    <dbReference type="NCBI Taxonomy" id="1715693"/>
    <lineage>
        <taxon>Bacteria</taxon>
        <taxon>Pseudomonadati</taxon>
        <taxon>Pseudomonadota</taxon>
        <taxon>Alphaproteobacteria</taxon>
        <taxon>Rhodobacterales</taxon>
        <taxon>Roseobacteraceae</taxon>
    </lineage>
</organism>
<dbReference type="InterPro" id="IPR030700">
    <property type="entry name" value="N-end_Aminoacyl_Trfase"/>
</dbReference>
<keyword evidence="2 4" id="KW-0808">Transferase</keyword>
<evidence type="ECO:0000256" key="1">
    <source>
        <dbReference type="ARBA" id="ARBA00022490"/>
    </source>
</evidence>
<evidence type="ECO:0000256" key="4">
    <source>
        <dbReference type="HAMAP-Rule" id="MF_00689"/>
    </source>
</evidence>
<dbReference type="PANTHER" id="PTHR21367">
    <property type="entry name" value="ARGININE-TRNA-PROTEIN TRANSFERASE 1"/>
    <property type="match status" value="1"/>
</dbReference>
<evidence type="ECO:0000313" key="8">
    <source>
        <dbReference type="Proteomes" id="UP000051870"/>
    </source>
</evidence>
<keyword evidence="8" id="KW-1185">Reference proteome</keyword>
<dbReference type="InterPro" id="IPR016181">
    <property type="entry name" value="Acyl_CoA_acyltransferase"/>
</dbReference>
<dbReference type="InterPro" id="IPR007471">
    <property type="entry name" value="N-end_Aminoacyl_Trfase_N"/>
</dbReference>
<dbReference type="PIRSF" id="PIRSF037208">
    <property type="entry name" value="ATE_pro_prd"/>
    <property type="match status" value="1"/>
</dbReference>
<evidence type="ECO:0000256" key="3">
    <source>
        <dbReference type="ARBA" id="ARBA00023315"/>
    </source>
</evidence>
<accession>A0A0P1IGB4</accession>
<dbReference type="Proteomes" id="UP000051870">
    <property type="component" value="Unassembled WGS sequence"/>
</dbReference>
<reference evidence="8" key="1">
    <citation type="submission" date="2015-09" db="EMBL/GenBank/DDBJ databases">
        <authorList>
            <person name="Rodrigo-Torres Lidia"/>
            <person name="Arahal R.David."/>
        </authorList>
    </citation>
    <scope>NUCLEOTIDE SEQUENCE [LARGE SCALE GENOMIC DNA]</scope>
    <source>
        <strain evidence="8">CECT 7735</strain>
    </source>
</reference>
<comment type="subcellular location">
    <subcellularLocation>
        <location evidence="4">Cytoplasm</location>
    </subcellularLocation>
</comment>